<accession>A0A371FDW1</accession>
<dbReference type="Proteomes" id="UP000257109">
    <property type="component" value="Unassembled WGS sequence"/>
</dbReference>
<dbReference type="PANTHER" id="PTHR46148:SF60">
    <property type="entry name" value="CHROMO DOMAIN-CONTAINING PROTEIN"/>
    <property type="match status" value="1"/>
</dbReference>
<comment type="caution">
    <text evidence="2">The sequence shown here is derived from an EMBL/GenBank/DDBJ whole genome shotgun (WGS) entry which is preliminary data.</text>
</comment>
<organism evidence="2 3">
    <name type="scientific">Mucuna pruriens</name>
    <name type="common">Velvet bean</name>
    <name type="synonym">Dolichos pruriens</name>
    <dbReference type="NCBI Taxonomy" id="157652"/>
    <lineage>
        <taxon>Eukaryota</taxon>
        <taxon>Viridiplantae</taxon>
        <taxon>Streptophyta</taxon>
        <taxon>Embryophyta</taxon>
        <taxon>Tracheophyta</taxon>
        <taxon>Spermatophyta</taxon>
        <taxon>Magnoliopsida</taxon>
        <taxon>eudicotyledons</taxon>
        <taxon>Gunneridae</taxon>
        <taxon>Pentapetalae</taxon>
        <taxon>rosids</taxon>
        <taxon>fabids</taxon>
        <taxon>Fabales</taxon>
        <taxon>Fabaceae</taxon>
        <taxon>Papilionoideae</taxon>
        <taxon>50 kb inversion clade</taxon>
        <taxon>NPAAA clade</taxon>
        <taxon>indigoferoid/millettioid clade</taxon>
        <taxon>Phaseoleae</taxon>
        <taxon>Mucuna</taxon>
    </lineage>
</organism>
<feature type="non-terminal residue" evidence="2">
    <location>
        <position position="1"/>
    </location>
</feature>
<evidence type="ECO:0000313" key="2">
    <source>
        <dbReference type="EMBL" id="RDX76465.1"/>
    </source>
</evidence>
<dbReference type="OrthoDB" id="1931063at2759"/>
<dbReference type="Pfam" id="PF24626">
    <property type="entry name" value="SH3_Tf2-1"/>
    <property type="match status" value="1"/>
</dbReference>
<gene>
    <name evidence="2" type="ORF">CR513_43536</name>
</gene>
<dbReference type="PANTHER" id="PTHR46148">
    <property type="entry name" value="CHROMO DOMAIN-CONTAINING PROTEIN"/>
    <property type="match status" value="1"/>
</dbReference>
<evidence type="ECO:0000313" key="3">
    <source>
        <dbReference type="Proteomes" id="UP000257109"/>
    </source>
</evidence>
<name>A0A371FDW1_MUCPR</name>
<feature type="domain" description="Tf2-1-like SH3-like" evidence="1">
    <location>
        <begin position="23"/>
        <end position="53"/>
    </location>
</feature>
<dbReference type="EMBL" id="QJKJ01009498">
    <property type="protein sequence ID" value="RDX76465.1"/>
    <property type="molecule type" value="Genomic_DNA"/>
</dbReference>
<dbReference type="InterPro" id="IPR056924">
    <property type="entry name" value="SH3_Tf2-1"/>
</dbReference>
<dbReference type="AlphaFoldDB" id="A0A371FDW1"/>
<proteinExistence type="predicted"/>
<protein>
    <recommendedName>
        <fullName evidence="1">Tf2-1-like SH3-like domain-containing protein</fullName>
    </recommendedName>
</protein>
<evidence type="ECO:0000259" key="1">
    <source>
        <dbReference type="Pfam" id="PF24626"/>
    </source>
</evidence>
<reference evidence="2" key="1">
    <citation type="submission" date="2018-05" db="EMBL/GenBank/DDBJ databases">
        <title>Draft genome of Mucuna pruriens seed.</title>
        <authorList>
            <person name="Nnadi N.E."/>
            <person name="Vos R."/>
            <person name="Hasami M.H."/>
            <person name="Devisetty U.K."/>
            <person name="Aguiy J.C."/>
        </authorList>
    </citation>
    <scope>NUCLEOTIDE SEQUENCE [LARGE SCALE GENOMIC DNA]</scope>
    <source>
        <strain evidence="2">JCA_2017</strain>
    </source>
</reference>
<sequence>MRIAQRKKENHMSNDEEKPFSSSCVGHVAYQIALPLFLSNIHNVFHVSQMRKYTRDPKHIIEDLMYKAQLTKVVDQRLKQLKGKEITTGTPLGSWRIRGRNILCSFSQPYGDNGYMFLVLGHPRKLGVIIGSQIVIVLSPKLMLLMSKHIVNDGCMSFCNNLPLCMYVVCVCDYDDHDMMFVGAYVEATLGIEVSKHSVDQGPPRALLDSISRHHNGYGRSMND</sequence>
<keyword evidence="3" id="KW-1185">Reference proteome</keyword>